<dbReference type="RefSeq" id="WP_115730607.1">
    <property type="nucleotide sequence ID" value="NZ_BAAAVY010000010.1"/>
</dbReference>
<proteinExistence type="predicted"/>
<evidence type="ECO:0000313" key="1">
    <source>
        <dbReference type="EMBL" id="SUU88242.1"/>
    </source>
</evidence>
<dbReference type="Gene3D" id="3.10.450.50">
    <property type="match status" value="1"/>
</dbReference>
<gene>
    <name evidence="1" type="ORF">NCTC10684_01450</name>
</gene>
<evidence type="ECO:0008006" key="3">
    <source>
        <dbReference type="Google" id="ProtNLM"/>
    </source>
</evidence>
<dbReference type="EMBL" id="UFSM01000001">
    <property type="protein sequence ID" value="SUU88242.1"/>
    <property type="molecule type" value="Genomic_DNA"/>
</dbReference>
<dbReference type="AlphaFoldDB" id="A0A380WIS6"/>
<dbReference type="SUPFAM" id="SSF54427">
    <property type="entry name" value="NTF2-like"/>
    <property type="match status" value="1"/>
</dbReference>
<evidence type="ECO:0000313" key="2">
    <source>
        <dbReference type="Proteomes" id="UP000254701"/>
    </source>
</evidence>
<organism evidence="1 2">
    <name type="scientific">Aminobacter aminovorans</name>
    <name type="common">Chelatobacter heintzii</name>
    <dbReference type="NCBI Taxonomy" id="83263"/>
    <lineage>
        <taxon>Bacteria</taxon>
        <taxon>Pseudomonadati</taxon>
        <taxon>Pseudomonadota</taxon>
        <taxon>Alphaproteobacteria</taxon>
        <taxon>Hyphomicrobiales</taxon>
        <taxon>Phyllobacteriaceae</taxon>
        <taxon>Aminobacter</taxon>
    </lineage>
</organism>
<accession>A0A380WIS6</accession>
<dbReference type="Proteomes" id="UP000254701">
    <property type="component" value="Unassembled WGS sequence"/>
</dbReference>
<dbReference type="OrthoDB" id="5817554at2"/>
<protein>
    <recommendedName>
        <fullName evidence="3">SnoaL-like domain-containing protein</fullName>
    </recommendedName>
</protein>
<sequence length="157" mass="17752">MTIAENPFPGDADRAAIWEMLVRRDIAAFVGQDWAMVSGDFDEQRFLGIHAHNSANPDAWDAAFPTLEVYRNEWLRQAAETAATCYAEPLAEGIHRATRLTEIDITGDVAVARKKFDGTIKRGDGSDDVLNWQTLYFCRKTDGRWKITGFVGYMKYI</sequence>
<reference evidence="1 2" key="1">
    <citation type="submission" date="2018-06" db="EMBL/GenBank/DDBJ databases">
        <authorList>
            <consortium name="Pathogen Informatics"/>
            <person name="Doyle S."/>
        </authorList>
    </citation>
    <scope>NUCLEOTIDE SEQUENCE [LARGE SCALE GENOMIC DNA]</scope>
    <source>
        <strain evidence="1 2">NCTC10684</strain>
    </source>
</reference>
<name>A0A380WIS6_AMIAI</name>
<dbReference type="InterPro" id="IPR032710">
    <property type="entry name" value="NTF2-like_dom_sf"/>
</dbReference>